<dbReference type="EMBL" id="DS995906">
    <property type="protein sequence ID" value="EEA19078.1"/>
    <property type="molecule type" value="Genomic_DNA"/>
</dbReference>
<accession>B6QVW5</accession>
<keyword evidence="3" id="KW-1185">Reference proteome</keyword>
<evidence type="ECO:0000313" key="2">
    <source>
        <dbReference type="EMBL" id="EEA19078.1"/>
    </source>
</evidence>
<dbReference type="AlphaFoldDB" id="B6QVW5"/>
<dbReference type="Proteomes" id="UP000001294">
    <property type="component" value="Unassembled WGS sequence"/>
</dbReference>
<evidence type="ECO:0008006" key="4">
    <source>
        <dbReference type="Google" id="ProtNLM"/>
    </source>
</evidence>
<dbReference type="InterPro" id="IPR025337">
    <property type="entry name" value="Questin_oxidase-like"/>
</dbReference>
<protein>
    <recommendedName>
        <fullName evidence="4">MGS207 protein</fullName>
    </recommendedName>
</protein>
<dbReference type="PhylomeDB" id="B6QVW5"/>
<keyword evidence="1" id="KW-0560">Oxidoreductase</keyword>
<dbReference type="VEuPathDB" id="FungiDB:PMAA_013410"/>
<reference evidence="3" key="1">
    <citation type="journal article" date="2015" name="Genome Announc.">
        <title>Genome sequence of the AIDS-associated pathogen Penicillium marneffei (ATCC18224) and its near taxonomic relative Talaromyces stipitatus (ATCC10500).</title>
        <authorList>
            <person name="Nierman W.C."/>
            <person name="Fedorova-Abrams N.D."/>
            <person name="Andrianopoulos A."/>
        </authorList>
    </citation>
    <scope>NUCLEOTIDE SEQUENCE [LARGE SCALE GENOMIC DNA]</scope>
    <source>
        <strain evidence="3">ATCC 18224 / CBS 334.59 / QM 7333</strain>
    </source>
</reference>
<gene>
    <name evidence="2" type="ORF">PMAA_013410</name>
</gene>
<sequence>MTSFLSKIFALRSNKSIRVPAIETYDIENPVEKRARTLFHLVKLNHINHSVRNCRDGADSTSHNFIPQHLISAFLFGADGQTLESLYDLDSRIAEAWKDAPGEVVGSDWMDFLGKKEYERAFLDLFEDDLVDQGYDWKAVLQKFLFTGEQPLISSITAGLGQPLIHLALSLQMSVRDLAMEALTLAATSYYDNDVFKYSDEPSYFQAEPLYKSCSISEILHKVRTDERFNSYTITIPGEQNMAVIFCDHEAALLDHCNAWTISSDPTTYFRESQKAAVALFTGAKIPAAGGKYNKSLLHPLLMSHAIHLILPHTPDKVHISLVQQWWLTTLAIYVAQLRPEIGFDVIAAHDTQGKNWGWIKQQALESQHATDAYFLQTLRVLKELGEAWEDSEDYYLKAAVKFVEDFDGWS</sequence>
<dbReference type="PANTHER" id="PTHR35870:SF6">
    <property type="entry name" value="MGS207 PROTEIN"/>
    <property type="match status" value="1"/>
</dbReference>
<dbReference type="STRING" id="441960.B6QVW5"/>
<organism evidence="2 3">
    <name type="scientific">Talaromyces marneffei (strain ATCC 18224 / CBS 334.59 / QM 7333)</name>
    <name type="common">Penicillium marneffei</name>
    <dbReference type="NCBI Taxonomy" id="441960"/>
    <lineage>
        <taxon>Eukaryota</taxon>
        <taxon>Fungi</taxon>
        <taxon>Dikarya</taxon>
        <taxon>Ascomycota</taxon>
        <taxon>Pezizomycotina</taxon>
        <taxon>Eurotiomycetes</taxon>
        <taxon>Eurotiomycetidae</taxon>
        <taxon>Eurotiales</taxon>
        <taxon>Trichocomaceae</taxon>
        <taxon>Talaromyces</taxon>
        <taxon>Talaromyces sect. Talaromyces</taxon>
    </lineage>
</organism>
<dbReference type="OrthoDB" id="10265971at2759"/>
<proteinExistence type="predicted"/>
<dbReference type="HOGENOM" id="CLU_036627_0_0_1"/>
<dbReference type="Pfam" id="PF14027">
    <property type="entry name" value="Questin_oxidase"/>
    <property type="match status" value="1"/>
</dbReference>
<name>B6QVW5_TALMQ</name>
<dbReference type="PANTHER" id="PTHR35870">
    <property type="entry name" value="PROTEIN, PUTATIVE (AFU_ORTHOLOGUE AFUA_5G03330)-RELATED"/>
    <property type="match status" value="1"/>
</dbReference>
<evidence type="ECO:0000256" key="1">
    <source>
        <dbReference type="ARBA" id="ARBA00023002"/>
    </source>
</evidence>
<evidence type="ECO:0000313" key="3">
    <source>
        <dbReference type="Proteomes" id="UP000001294"/>
    </source>
</evidence>
<dbReference type="GO" id="GO:0016491">
    <property type="term" value="F:oxidoreductase activity"/>
    <property type="evidence" value="ECO:0007669"/>
    <property type="project" value="UniProtKB-KW"/>
</dbReference>